<name>A0A5C8JIQ5_9BACT</name>
<dbReference type="EMBL" id="VRTY01000068">
    <property type="protein sequence ID" value="TXK36886.1"/>
    <property type="molecule type" value="Genomic_DNA"/>
</dbReference>
<reference evidence="2 3" key="1">
    <citation type="submission" date="2019-08" db="EMBL/GenBank/DDBJ databases">
        <authorList>
            <person name="Shi S."/>
        </authorList>
    </citation>
    <scope>NUCLEOTIDE SEQUENCE [LARGE SCALE GENOMIC DNA]</scope>
    <source>
        <strain evidence="2 3">GY10130</strain>
    </source>
</reference>
<evidence type="ECO:0000256" key="1">
    <source>
        <dbReference type="SAM" id="SignalP"/>
    </source>
</evidence>
<dbReference type="Gene3D" id="2.60.40.1120">
    <property type="entry name" value="Carboxypeptidase-like, regulatory domain"/>
    <property type="match status" value="1"/>
</dbReference>
<dbReference type="AlphaFoldDB" id="A0A5C8JIQ5"/>
<feature type="chain" id="PRO_5022871668" evidence="1">
    <location>
        <begin position="36"/>
        <end position="319"/>
    </location>
</feature>
<dbReference type="SUPFAM" id="SSF49464">
    <property type="entry name" value="Carboxypeptidase regulatory domain-like"/>
    <property type="match status" value="1"/>
</dbReference>
<dbReference type="Pfam" id="PF13715">
    <property type="entry name" value="CarbopepD_reg_2"/>
    <property type="match status" value="1"/>
</dbReference>
<proteinExistence type="predicted"/>
<keyword evidence="2" id="KW-0378">Hydrolase</keyword>
<keyword evidence="2" id="KW-0645">Protease</keyword>
<dbReference type="GO" id="GO:0004180">
    <property type="term" value="F:carboxypeptidase activity"/>
    <property type="evidence" value="ECO:0007669"/>
    <property type="project" value="UniProtKB-KW"/>
</dbReference>
<comment type="caution">
    <text evidence="2">The sequence shown here is derived from an EMBL/GenBank/DDBJ whole genome shotgun (WGS) entry which is preliminary data.</text>
</comment>
<keyword evidence="2" id="KW-0121">Carboxypeptidase</keyword>
<sequence length="319" mass="35010">MAARPFNAGIWWVARLISSCSLCLLCLLLVSGTTAAPLCLAGKATTLTGTVLDKTTGQPIPYASVVIATTDKQVQTNSSGKFSLQLGAGAENGSLRVSSVGYKSQAFAIADLVQQQRQGSLTLYLLPKQETLNEVEVKARNKKWKARKVGYHIDEGTTFHHELYPADTIPADRTGPEIGNRIILKKQPALVQSVSFGLTGSGVAKVEVGIKLYSLKDNLPHQNLLPESVVVAVPPHHTGWISVNLEKYNLTVQEDVVLVLEWLTETNKLSNNSLMGFSTMPKDQVTYYRETQQLPWQLLGSTLLSIRSYGMYVTFLYEK</sequence>
<evidence type="ECO:0000313" key="3">
    <source>
        <dbReference type="Proteomes" id="UP000321926"/>
    </source>
</evidence>
<gene>
    <name evidence="2" type="ORF">FVR03_16460</name>
</gene>
<keyword evidence="1" id="KW-0732">Signal</keyword>
<organism evidence="2 3">
    <name type="scientific">Pontibacter qinzhouensis</name>
    <dbReference type="NCBI Taxonomy" id="2603253"/>
    <lineage>
        <taxon>Bacteria</taxon>
        <taxon>Pseudomonadati</taxon>
        <taxon>Bacteroidota</taxon>
        <taxon>Cytophagia</taxon>
        <taxon>Cytophagales</taxon>
        <taxon>Hymenobacteraceae</taxon>
        <taxon>Pontibacter</taxon>
    </lineage>
</organism>
<keyword evidence="3" id="KW-1185">Reference proteome</keyword>
<dbReference type="RefSeq" id="WP_147922856.1">
    <property type="nucleotide sequence ID" value="NZ_VRTY01000068.1"/>
</dbReference>
<feature type="signal peptide" evidence="1">
    <location>
        <begin position="1"/>
        <end position="35"/>
    </location>
</feature>
<protein>
    <submittedName>
        <fullName evidence="2">Carboxypeptidase-like regulatory domain-containing protein</fullName>
    </submittedName>
</protein>
<evidence type="ECO:0000313" key="2">
    <source>
        <dbReference type="EMBL" id="TXK36886.1"/>
    </source>
</evidence>
<dbReference type="InterPro" id="IPR008969">
    <property type="entry name" value="CarboxyPept-like_regulatory"/>
</dbReference>
<dbReference type="OrthoDB" id="848221at2"/>
<accession>A0A5C8JIQ5</accession>
<dbReference type="Proteomes" id="UP000321926">
    <property type="component" value="Unassembled WGS sequence"/>
</dbReference>